<dbReference type="OrthoDB" id="6134679at2759"/>
<evidence type="ECO:0000313" key="4">
    <source>
        <dbReference type="Proteomes" id="UP000005408"/>
    </source>
</evidence>
<keyword evidence="4" id="KW-1185">Reference proteome</keyword>
<evidence type="ECO:0000313" key="3">
    <source>
        <dbReference type="EnsemblMetazoa" id="G9715.1:cds"/>
    </source>
</evidence>
<dbReference type="OMA" id="DMAEYLY"/>
<feature type="compositionally biased region" description="Basic and acidic residues" evidence="1">
    <location>
        <begin position="347"/>
        <end position="393"/>
    </location>
</feature>
<reference evidence="3" key="1">
    <citation type="submission" date="2022-08" db="UniProtKB">
        <authorList>
            <consortium name="EnsemblMetazoa"/>
        </authorList>
    </citation>
    <scope>IDENTIFICATION</scope>
    <source>
        <strain evidence="3">05x7-T-G4-1.051#20</strain>
    </source>
</reference>
<feature type="region of interest" description="Disordered" evidence="1">
    <location>
        <begin position="337"/>
        <end position="393"/>
    </location>
</feature>
<evidence type="ECO:0000256" key="1">
    <source>
        <dbReference type="SAM" id="MobiDB-lite"/>
    </source>
</evidence>
<protein>
    <submittedName>
        <fullName evidence="3">Uncharacterized protein</fullName>
    </submittedName>
</protein>
<name>A0A8W8P4A2_MAGGI</name>
<organism evidence="3 4">
    <name type="scientific">Magallana gigas</name>
    <name type="common">Pacific oyster</name>
    <name type="synonym">Crassostrea gigas</name>
    <dbReference type="NCBI Taxonomy" id="29159"/>
    <lineage>
        <taxon>Eukaryota</taxon>
        <taxon>Metazoa</taxon>
        <taxon>Spiralia</taxon>
        <taxon>Lophotrochozoa</taxon>
        <taxon>Mollusca</taxon>
        <taxon>Bivalvia</taxon>
        <taxon>Autobranchia</taxon>
        <taxon>Pteriomorphia</taxon>
        <taxon>Ostreida</taxon>
        <taxon>Ostreoidea</taxon>
        <taxon>Ostreidae</taxon>
        <taxon>Magallana</taxon>
    </lineage>
</organism>
<proteinExistence type="predicted"/>
<accession>A0A8W8P4A2</accession>
<sequence length="393" mass="44288">MKGFVIFACVCAAWGAPALNKDKEIKELQSIKNTENEIEELADLAAESGSPNLGLEKQQSFSYHNSNGKVDSKARTESKVFNSQTGNIISDLQQETLGQDSSKTKTKLDIPAANIHKSVISQNNGEDTMPKADYDYTEAFKFTPAAVAEYLFRSGEFQELEEALADLVNSSIMTQQQADTYREDVRKEYNVLVQQAAASNMNFQKQEPNNRFLSDYTTLNDIYRMFGYSDVIPHLGIDELQNKEIMRIALSRATSLIEVIRTLMDEWLAKATITGDPEAAALLSDILRHVSKDSNPDDLSQMREILYDIFANEVLNSLEKRPLGDYEDVQVDDSMFGIPPEQSENEGIEHTQETEEKQENADQIGKTEEKIPKAVKETKTKTEKEVKEKKLKM</sequence>
<feature type="chain" id="PRO_5036476239" evidence="2">
    <location>
        <begin position="16"/>
        <end position="393"/>
    </location>
</feature>
<evidence type="ECO:0000256" key="2">
    <source>
        <dbReference type="SAM" id="SignalP"/>
    </source>
</evidence>
<dbReference type="Proteomes" id="UP000005408">
    <property type="component" value="Unassembled WGS sequence"/>
</dbReference>
<dbReference type="AlphaFoldDB" id="A0A8W8P4A2"/>
<dbReference type="EnsemblMetazoa" id="G9715.1">
    <property type="protein sequence ID" value="G9715.1:cds"/>
    <property type="gene ID" value="G9715"/>
</dbReference>
<keyword evidence="2" id="KW-0732">Signal</keyword>
<feature type="signal peptide" evidence="2">
    <location>
        <begin position="1"/>
        <end position="15"/>
    </location>
</feature>